<evidence type="ECO:0000256" key="1">
    <source>
        <dbReference type="SAM" id="MobiDB-lite"/>
    </source>
</evidence>
<name>A0A919G7T9_9ACTN</name>
<evidence type="ECO:0008006" key="4">
    <source>
        <dbReference type="Google" id="ProtNLM"/>
    </source>
</evidence>
<reference evidence="2" key="1">
    <citation type="journal article" date="2014" name="Int. J. Syst. Evol. Microbiol.">
        <title>Complete genome sequence of Corynebacterium casei LMG S-19264T (=DSM 44701T), isolated from a smear-ripened cheese.</title>
        <authorList>
            <consortium name="US DOE Joint Genome Institute (JGI-PGF)"/>
            <person name="Walter F."/>
            <person name="Albersmeier A."/>
            <person name="Kalinowski J."/>
            <person name="Ruckert C."/>
        </authorList>
    </citation>
    <scope>NUCLEOTIDE SEQUENCE</scope>
    <source>
        <strain evidence="2">JCM 4646</strain>
    </source>
</reference>
<accession>A0A919G7T9</accession>
<dbReference type="GeneID" id="95356157"/>
<evidence type="ECO:0000313" key="2">
    <source>
        <dbReference type="EMBL" id="GHH79673.1"/>
    </source>
</evidence>
<gene>
    <name evidence="2" type="ORF">GCM10018781_58180</name>
</gene>
<comment type="caution">
    <text evidence="2">The sequence shown here is derived from an EMBL/GenBank/DDBJ whole genome shotgun (WGS) entry which is preliminary data.</text>
</comment>
<dbReference type="SUPFAM" id="SSF49899">
    <property type="entry name" value="Concanavalin A-like lectins/glucanases"/>
    <property type="match status" value="1"/>
</dbReference>
<sequence>MGIWSDIRSWFGWGGGSTAAGAPAETPQTVPAPGQAQPPATPASPTSPGQGAQAGQPAAGTGGTAAPAALAGTVFTADFSSARQWVAGRSSAYPNMGPTNRGDHKLDYLVRQYCPGGVFSAVARAGDGLWNCNLLTTEGSPDGFQVRAGDVLRARVTLPTGAGAWPAIWTWRDGRNEVDVFEYHPDNPNLLELSNHMGSGSYLYWRDQSGAVAPGATIDLRVTLGARSVDWYVNGRRVYADGRGVGVGWHAYLIVNMSVSDGTYHPRPSGPAGTRLSWVCHSLTVER</sequence>
<dbReference type="AlphaFoldDB" id="A0A919G7T9"/>
<dbReference type="RefSeq" id="WP_373311320.1">
    <property type="nucleotide sequence ID" value="NZ_BNBO01000043.1"/>
</dbReference>
<evidence type="ECO:0000313" key="3">
    <source>
        <dbReference type="Proteomes" id="UP000617734"/>
    </source>
</evidence>
<reference evidence="2" key="2">
    <citation type="submission" date="2020-09" db="EMBL/GenBank/DDBJ databases">
        <authorList>
            <person name="Sun Q."/>
            <person name="Ohkuma M."/>
        </authorList>
    </citation>
    <scope>NUCLEOTIDE SEQUENCE</scope>
    <source>
        <strain evidence="2">JCM 4646</strain>
    </source>
</reference>
<keyword evidence="3" id="KW-1185">Reference proteome</keyword>
<proteinExistence type="predicted"/>
<protein>
    <recommendedName>
        <fullName evidence="4">Beta-glucanase</fullName>
    </recommendedName>
</protein>
<organism evidence="2 3">
    <name type="scientific">Kitasatospora indigofera</name>
    <dbReference type="NCBI Taxonomy" id="67307"/>
    <lineage>
        <taxon>Bacteria</taxon>
        <taxon>Bacillati</taxon>
        <taxon>Actinomycetota</taxon>
        <taxon>Actinomycetes</taxon>
        <taxon>Kitasatosporales</taxon>
        <taxon>Streptomycetaceae</taxon>
        <taxon>Kitasatospora</taxon>
    </lineage>
</organism>
<dbReference type="InterPro" id="IPR013320">
    <property type="entry name" value="ConA-like_dom_sf"/>
</dbReference>
<feature type="region of interest" description="Disordered" evidence="1">
    <location>
        <begin position="14"/>
        <end position="65"/>
    </location>
</feature>
<dbReference type="EMBL" id="BNBO01000043">
    <property type="protein sequence ID" value="GHH79673.1"/>
    <property type="molecule type" value="Genomic_DNA"/>
</dbReference>
<dbReference type="Proteomes" id="UP000617734">
    <property type="component" value="Unassembled WGS sequence"/>
</dbReference>
<dbReference type="Gene3D" id="2.60.120.200">
    <property type="match status" value="1"/>
</dbReference>
<feature type="compositionally biased region" description="Low complexity" evidence="1">
    <location>
        <begin position="26"/>
        <end position="65"/>
    </location>
</feature>